<dbReference type="RefSeq" id="WP_277564565.1">
    <property type="nucleotide sequence ID" value="NZ_JAPDHZ010000002.1"/>
</dbReference>
<dbReference type="Proteomes" id="UP001153387">
    <property type="component" value="Unassembled WGS sequence"/>
</dbReference>
<name>A0A9X4KJ80_9BACL</name>
<dbReference type="AlphaFoldDB" id="A0A9X4KJ80"/>
<dbReference type="EMBL" id="JAPDHZ010000002">
    <property type="protein sequence ID" value="MDG0790770.1"/>
    <property type="molecule type" value="Genomic_DNA"/>
</dbReference>
<reference evidence="1 2" key="1">
    <citation type="submission" date="2022-10" db="EMBL/GenBank/DDBJ databases">
        <title>Comparative genomic analysis of Cohnella hashimotonis sp. nov., isolated from the International Space Station.</title>
        <authorList>
            <person name="Simpson A."/>
            <person name="Venkateswaran K."/>
        </authorList>
    </citation>
    <scope>NUCLEOTIDE SEQUENCE [LARGE SCALE GENOMIC DNA]</scope>
    <source>
        <strain evidence="1 2">DSM 18997</strain>
    </source>
</reference>
<protein>
    <submittedName>
        <fullName evidence="1">Uncharacterized protein</fullName>
    </submittedName>
</protein>
<comment type="caution">
    <text evidence="1">The sequence shown here is derived from an EMBL/GenBank/DDBJ whole genome shotgun (WGS) entry which is preliminary data.</text>
</comment>
<sequence length="56" mass="6299">MHYKDGTYCAVYGKKKAHDMLYRLSYCVNGLSVVPMSTRRKAAASLRDNGGEEREA</sequence>
<keyword evidence="2" id="KW-1185">Reference proteome</keyword>
<proteinExistence type="predicted"/>
<gene>
    <name evidence="1" type="ORF">OMP38_07780</name>
</gene>
<evidence type="ECO:0000313" key="2">
    <source>
        <dbReference type="Proteomes" id="UP001153387"/>
    </source>
</evidence>
<accession>A0A9X4KJ80</accession>
<organism evidence="1 2">
    <name type="scientific">Cohnella ginsengisoli</name>
    <dbReference type="NCBI Taxonomy" id="425004"/>
    <lineage>
        <taxon>Bacteria</taxon>
        <taxon>Bacillati</taxon>
        <taxon>Bacillota</taxon>
        <taxon>Bacilli</taxon>
        <taxon>Bacillales</taxon>
        <taxon>Paenibacillaceae</taxon>
        <taxon>Cohnella</taxon>
    </lineage>
</organism>
<evidence type="ECO:0000313" key="1">
    <source>
        <dbReference type="EMBL" id="MDG0790770.1"/>
    </source>
</evidence>